<evidence type="ECO:0000313" key="5">
    <source>
        <dbReference type="Proteomes" id="UP000252015"/>
    </source>
</evidence>
<evidence type="ECO:0000259" key="3">
    <source>
        <dbReference type="Pfam" id="PF13828"/>
    </source>
</evidence>
<gene>
    <name evidence="4" type="ORF">MSP7336_02445</name>
</gene>
<evidence type="ECO:0000256" key="2">
    <source>
        <dbReference type="SAM" id="Phobius"/>
    </source>
</evidence>
<keyword evidence="2" id="KW-0472">Membrane</keyword>
<dbReference type="EMBL" id="UEGW01000001">
    <property type="protein sequence ID" value="SRX94197.1"/>
    <property type="molecule type" value="Genomic_DNA"/>
</dbReference>
<evidence type="ECO:0000313" key="4">
    <source>
        <dbReference type="EMBL" id="SRX94197.1"/>
    </source>
</evidence>
<proteinExistence type="predicted"/>
<evidence type="ECO:0000256" key="1">
    <source>
        <dbReference type="SAM" id="MobiDB-lite"/>
    </source>
</evidence>
<reference evidence="4 5" key="1">
    <citation type="submission" date="2018-05" db="EMBL/GenBank/DDBJ databases">
        <authorList>
            <consortium name="IHU Genomes"/>
        </authorList>
    </citation>
    <scope>NUCLEOTIDE SEQUENCE [LARGE SCALE GENOMIC DNA]</scope>
    <source>
        <strain evidence="4 5">P7336</strain>
    </source>
</reference>
<feature type="compositionally biased region" description="Low complexity" evidence="1">
    <location>
        <begin position="18"/>
        <end position="31"/>
    </location>
</feature>
<feature type="transmembrane region" description="Helical" evidence="2">
    <location>
        <begin position="148"/>
        <end position="172"/>
    </location>
</feature>
<feature type="compositionally biased region" description="Pro residues" evidence="1">
    <location>
        <begin position="32"/>
        <end position="59"/>
    </location>
</feature>
<keyword evidence="5" id="KW-1185">Reference proteome</keyword>
<accession>A0A1E3THP1</accession>
<feature type="region of interest" description="Disordered" evidence="1">
    <location>
        <begin position="1"/>
        <end position="98"/>
    </location>
</feature>
<feature type="transmembrane region" description="Helical" evidence="2">
    <location>
        <begin position="107"/>
        <end position="136"/>
    </location>
</feature>
<feature type="compositionally biased region" description="Basic and acidic residues" evidence="1">
    <location>
        <begin position="8"/>
        <end position="17"/>
    </location>
</feature>
<dbReference type="RefSeq" id="WP_069395486.1">
    <property type="nucleotide sequence ID" value="NZ_JACKUN010000012.1"/>
</dbReference>
<keyword evidence="2" id="KW-1133">Transmembrane helix</keyword>
<feature type="domain" description="DUF4190" evidence="3">
    <location>
        <begin position="108"/>
        <end position="167"/>
    </location>
</feature>
<dbReference type="Pfam" id="PF13828">
    <property type="entry name" value="DUF4190"/>
    <property type="match status" value="1"/>
</dbReference>
<sequence>MTVPGGDPDEKAQDRPDQPSQPQQPQQNTGNFPPPSAGYPPPAYPPPSYPPPGGPPPGYAPGSYGGSPYPPPPADYRASAGGYGAPPQPGGYPDYTGGYGQPPTTNALAIASLVASLIGWVFCLSGVVGIVLGAIALNQIKQTRQQGYGLAVAGIAIGVVVLVVYLIAAITLGPRTFGVR</sequence>
<organism evidence="4 5">
    <name type="scientific">Mycobacterium shimoidei</name>
    <dbReference type="NCBI Taxonomy" id="29313"/>
    <lineage>
        <taxon>Bacteria</taxon>
        <taxon>Bacillati</taxon>
        <taxon>Actinomycetota</taxon>
        <taxon>Actinomycetes</taxon>
        <taxon>Mycobacteriales</taxon>
        <taxon>Mycobacteriaceae</taxon>
        <taxon>Mycobacterium</taxon>
    </lineage>
</organism>
<dbReference type="STRING" id="29313.BHQ16_07905"/>
<dbReference type="Proteomes" id="UP000252015">
    <property type="component" value="Unassembled WGS sequence"/>
</dbReference>
<name>A0A1E3THP1_MYCSH</name>
<protein>
    <recommendedName>
        <fullName evidence="3">DUF4190 domain-containing protein</fullName>
    </recommendedName>
</protein>
<dbReference type="InterPro" id="IPR025241">
    <property type="entry name" value="DUF4190"/>
</dbReference>
<dbReference type="AlphaFoldDB" id="A0A1E3THP1"/>
<keyword evidence="2" id="KW-0812">Transmembrane</keyword>